<organism evidence="1 2">
    <name type="scientific">Massilia glaciei</name>
    <dbReference type="NCBI Taxonomy" id="1524097"/>
    <lineage>
        <taxon>Bacteria</taxon>
        <taxon>Pseudomonadati</taxon>
        <taxon>Pseudomonadota</taxon>
        <taxon>Betaproteobacteria</taxon>
        <taxon>Burkholderiales</taxon>
        <taxon>Oxalobacteraceae</taxon>
        <taxon>Telluria group</taxon>
        <taxon>Massilia</taxon>
    </lineage>
</organism>
<proteinExistence type="predicted"/>
<reference evidence="1 2" key="1">
    <citation type="submission" date="2018-04" db="EMBL/GenBank/DDBJ databases">
        <title>Massilia violaceinigra sp. nov., a novel purple-pigmented bacterium isolated from Tianshan glacier, Xinjiang, China.</title>
        <authorList>
            <person name="Wang H."/>
        </authorList>
    </citation>
    <scope>NUCLEOTIDE SEQUENCE [LARGE SCALE GENOMIC DNA]</scope>
    <source>
        <strain evidence="1 2">B448-2</strain>
    </source>
</reference>
<dbReference type="Proteomes" id="UP000241421">
    <property type="component" value="Unassembled WGS sequence"/>
</dbReference>
<gene>
    <name evidence="1" type="ORF">C7C56_022410</name>
</gene>
<protein>
    <submittedName>
        <fullName evidence="1">Flagellar hook-length control protein FliK</fullName>
    </submittedName>
</protein>
<feature type="non-terminal residue" evidence="1">
    <location>
        <position position="119"/>
    </location>
</feature>
<keyword evidence="2" id="KW-1185">Reference proteome</keyword>
<comment type="caution">
    <text evidence="1">The sequence shown here is derived from an EMBL/GenBank/DDBJ whole genome shotgun (WGS) entry which is preliminary data.</text>
</comment>
<evidence type="ECO:0000313" key="1">
    <source>
        <dbReference type="EMBL" id="PWF42658.1"/>
    </source>
</evidence>
<keyword evidence="1" id="KW-0282">Flagellum</keyword>
<keyword evidence="1" id="KW-0966">Cell projection</keyword>
<sequence length="119" mass="12082">MLPRADSVAPVGRAEAAARVEGVAHARQEQFQRALSMQVGQSVLGEIMARHTDGSYLVRLGAAAARMQLPAGLQPGAQIPMTLLALAPRPTFALGAAAGLPGASDAAPLLVFADGADDA</sequence>
<dbReference type="EMBL" id="PXWF02000294">
    <property type="protein sequence ID" value="PWF42658.1"/>
    <property type="molecule type" value="Genomic_DNA"/>
</dbReference>
<keyword evidence="1" id="KW-0969">Cilium</keyword>
<name>A0A2U2HF37_9BURK</name>
<evidence type="ECO:0000313" key="2">
    <source>
        <dbReference type="Proteomes" id="UP000241421"/>
    </source>
</evidence>
<accession>A0A2U2HF37</accession>
<dbReference type="AlphaFoldDB" id="A0A2U2HF37"/>